<protein>
    <submittedName>
        <fullName evidence="1">DUF748 domain-containing protein</fullName>
    </submittedName>
</protein>
<sequence length="1135" mass="122928">MTFLPQWLRTPWSKAFAAVLALIGLYAVLGFLLLPKLAEQFAPELAARYLKRQLSIAEVSFNPFRFSLELRGGALAEVSGEPLLSFARLFLDLDPVGLLDNTWTFSEALVERPSVDLVVDAEGRLNLAKLGNELPESAEPGKREGQPLAVTFKHLSMVGGKVRFADRSRTAPFDETFDSIDIEVADLSTLPEAQGTQHVTAKFRERGILDWRGRVSINPPYAEGELRVGNVPLAALWPFVKERLALAEPVGELGCVAHYRLAEGPAGLALSVSGLNAQIEGLKLTPEGGSEPILDLARIEAKEVGFDQGNRLVRVPKFEIREGRLRAAVDEAGEIDWLKLSRSDALAAAPPVSKDQPEPPWRVGVGAFSMAEIAVDYADATRRAPVRLGVGALELSFAADMEVGAEDWKAAINRLTIRMDNIGLTAAGVSGQREDLATLESLTVEDANLDLAKREAAIGRITLKGGGTRIVRETAGGIMPAEALAPKASASRPPEPPEAGAWRYAVQQVVLQDFALAMADRTFTPAIAYDLENLQLSLGPVASGVDTPMTFDAAFAVRQGGEFKASGSLSQRLDQADGEVRLGRIDLKSLHPLLARFSGLKLESGDLSAQLEFGYRQDTGTALKAKGDLSVGGLLVKETATGKRFLSWKNLSAEMLDFGLAERRLAVKHVRIAEPGWNMEIFEDRSTNIQRIFAGDRPPGAAPKAVEGRRRTEQSKPWLVTVEAVRVEKGDIDFSDRSLVLPFATRIHDFFGTAAGLSTRPEARTMLQFHGQVDRYGAVNVYGQLSPLAPKHFGDVSVAFRNVDMPSLSPYSATFAGREITSGKLNLDIRYQIEDGRLKNDNRIVLERFALGERIESPKAVSLPLDLAVALLTDGDGKIDVSVPVEGDLGNPRFDYGKVIWEAFVNVITRTVTAPFRALGRLFVGDGEDMGGVLFEPGSADIAPPELEKLNNIMIVLVQRPQLDLEVQGGFDPELDGRALKSLQVRRAVAGKLGFRWSPEEEPGPVPFDSTATQSVLEELAGERGGPNAVEKFQTAFEKKEGRKAERIGRVSALMGRPSPDSAFYRALFDYLVETAPLSAQDLATLAGRRAQAVASVLTQRGALDSGRIQIGETASGDVRDGRIVIRLAVKPAGG</sequence>
<name>A0ABZ2F8I3_METCP</name>
<evidence type="ECO:0000313" key="2">
    <source>
        <dbReference type="Proteomes" id="UP001359308"/>
    </source>
</evidence>
<dbReference type="InterPro" id="IPR052894">
    <property type="entry name" value="AsmA-related"/>
</dbReference>
<dbReference type="EMBL" id="CP104311">
    <property type="protein sequence ID" value="WWF02710.1"/>
    <property type="molecule type" value="Genomic_DNA"/>
</dbReference>
<dbReference type="Pfam" id="PF05359">
    <property type="entry name" value="DUF748"/>
    <property type="match status" value="1"/>
</dbReference>
<evidence type="ECO:0000313" key="1">
    <source>
        <dbReference type="EMBL" id="WWF02710.1"/>
    </source>
</evidence>
<dbReference type="PANTHER" id="PTHR30441:SF8">
    <property type="entry name" value="DUF748 DOMAIN-CONTAINING PROTEIN"/>
    <property type="match status" value="1"/>
</dbReference>
<keyword evidence="2" id="KW-1185">Reference proteome</keyword>
<dbReference type="InterPro" id="IPR008023">
    <property type="entry name" value="DUF748"/>
</dbReference>
<dbReference type="PANTHER" id="PTHR30441">
    <property type="entry name" value="DUF748 DOMAIN-CONTAINING PROTEIN"/>
    <property type="match status" value="1"/>
</dbReference>
<gene>
    <name evidence="1" type="ORF">N4J17_03600</name>
</gene>
<reference evidence="1 2" key="1">
    <citation type="submission" date="2022-09" db="EMBL/GenBank/DDBJ databases">
        <authorList>
            <person name="Giprobiosintez L."/>
        </authorList>
    </citation>
    <scope>NUCLEOTIDE SEQUENCE [LARGE SCALE GENOMIC DNA]</scope>
    <source>
        <strain evidence="2">VKPM-B-12549 (GBS-15)</strain>
    </source>
</reference>
<accession>A0ABZ2F8I3</accession>
<organism evidence="1 2">
    <name type="scientific">Methylococcus capsulatus</name>
    <dbReference type="NCBI Taxonomy" id="414"/>
    <lineage>
        <taxon>Bacteria</taxon>
        <taxon>Pseudomonadati</taxon>
        <taxon>Pseudomonadota</taxon>
        <taxon>Gammaproteobacteria</taxon>
        <taxon>Methylococcales</taxon>
        <taxon>Methylococcaceae</taxon>
        <taxon>Methylococcus</taxon>
    </lineage>
</organism>
<proteinExistence type="predicted"/>
<dbReference type="RefSeq" id="WP_198322930.1">
    <property type="nucleotide sequence ID" value="NZ_CP104311.1"/>
</dbReference>
<dbReference type="Proteomes" id="UP001359308">
    <property type="component" value="Chromosome"/>
</dbReference>